<evidence type="ECO:0000313" key="1">
    <source>
        <dbReference type="EMBL" id="KAK6746777.1"/>
    </source>
</evidence>
<sequence length="143" mass="16024">MNDSVQALTKDRRRLGRTLFSRTALLGEEAVVYCESPESHYVAAGVKIQTQIEPRFFVGMNRVLTNMKKALIIMSPTIPDGLNTASHRSADSVLISMSTSTTMFVERKMNELKAKNNEEVYQSECLAEAGHQTFCDFSFAPLR</sequence>
<proteinExistence type="predicted"/>
<organism evidence="1 2">
    <name type="scientific">Necator americanus</name>
    <name type="common">Human hookworm</name>
    <dbReference type="NCBI Taxonomy" id="51031"/>
    <lineage>
        <taxon>Eukaryota</taxon>
        <taxon>Metazoa</taxon>
        <taxon>Ecdysozoa</taxon>
        <taxon>Nematoda</taxon>
        <taxon>Chromadorea</taxon>
        <taxon>Rhabditida</taxon>
        <taxon>Rhabditina</taxon>
        <taxon>Rhabditomorpha</taxon>
        <taxon>Strongyloidea</taxon>
        <taxon>Ancylostomatidae</taxon>
        <taxon>Bunostominae</taxon>
        <taxon>Necator</taxon>
    </lineage>
</organism>
<comment type="caution">
    <text evidence="1">The sequence shown here is derived from an EMBL/GenBank/DDBJ whole genome shotgun (WGS) entry which is preliminary data.</text>
</comment>
<evidence type="ECO:0000313" key="2">
    <source>
        <dbReference type="Proteomes" id="UP001303046"/>
    </source>
</evidence>
<dbReference type="EMBL" id="JAVFWL010000004">
    <property type="protein sequence ID" value="KAK6746777.1"/>
    <property type="molecule type" value="Genomic_DNA"/>
</dbReference>
<protein>
    <submittedName>
        <fullName evidence="1">Uncharacterized protein</fullName>
    </submittedName>
</protein>
<accession>A0ABR1D8E8</accession>
<keyword evidence="2" id="KW-1185">Reference proteome</keyword>
<reference evidence="1 2" key="1">
    <citation type="submission" date="2023-08" db="EMBL/GenBank/DDBJ databases">
        <title>A Necator americanus chromosomal reference genome.</title>
        <authorList>
            <person name="Ilik V."/>
            <person name="Petrzelkova K.J."/>
            <person name="Pardy F."/>
            <person name="Fuh T."/>
            <person name="Niatou-Singa F.S."/>
            <person name="Gouil Q."/>
            <person name="Baker L."/>
            <person name="Ritchie M.E."/>
            <person name="Jex A.R."/>
            <person name="Gazzola D."/>
            <person name="Li H."/>
            <person name="Toshio Fujiwara R."/>
            <person name="Zhan B."/>
            <person name="Aroian R.V."/>
            <person name="Pafco B."/>
            <person name="Schwarz E.M."/>
        </authorList>
    </citation>
    <scope>NUCLEOTIDE SEQUENCE [LARGE SCALE GENOMIC DNA]</scope>
    <source>
        <strain evidence="1 2">Aroian</strain>
        <tissue evidence="1">Whole animal</tissue>
    </source>
</reference>
<dbReference type="Proteomes" id="UP001303046">
    <property type="component" value="Unassembled WGS sequence"/>
</dbReference>
<gene>
    <name evidence="1" type="primary">Necator_chrIV.g13482</name>
    <name evidence="1" type="ORF">RB195_000191</name>
</gene>
<name>A0ABR1D8E8_NECAM</name>